<dbReference type="InterPro" id="IPR023214">
    <property type="entry name" value="HAD_sf"/>
</dbReference>
<dbReference type="RefSeq" id="XP_017884337.1">
    <property type="nucleotide sequence ID" value="XM_018028848.2"/>
</dbReference>
<accession>A0AAJ7N9J4</accession>
<dbReference type="GO" id="GO:0008253">
    <property type="term" value="F:5'-nucleotidase activity"/>
    <property type="evidence" value="ECO:0007669"/>
    <property type="project" value="TreeGrafter"/>
</dbReference>
<dbReference type="InterPro" id="IPR036412">
    <property type="entry name" value="HAD-like_sf"/>
</dbReference>
<dbReference type="SUPFAM" id="SSF56784">
    <property type="entry name" value="HAD-like"/>
    <property type="match status" value="1"/>
</dbReference>
<evidence type="ECO:0000313" key="8">
    <source>
        <dbReference type="RefSeq" id="XP_017884337.1"/>
    </source>
</evidence>
<gene>
    <name evidence="8" type="primary">LOC113463798</name>
</gene>
<dbReference type="CTD" id="38148"/>
<keyword evidence="3" id="KW-0378">Hydrolase</keyword>
<dbReference type="FunFam" id="3.40.50.1000:FF:000086">
    <property type="entry name" value="LD24878p"/>
    <property type="match status" value="1"/>
</dbReference>
<reference evidence="8" key="1">
    <citation type="submission" date="2025-08" db="UniProtKB">
        <authorList>
            <consortium name="RefSeq"/>
        </authorList>
    </citation>
    <scope>IDENTIFICATION</scope>
    <source>
        <tissue evidence="8">Whole body</tissue>
    </source>
</reference>
<evidence type="ECO:0000256" key="4">
    <source>
        <dbReference type="ARBA" id="ARBA00022842"/>
    </source>
</evidence>
<dbReference type="InterPro" id="IPR008380">
    <property type="entry name" value="HAD-SF_hydro_IG_5-nucl"/>
</dbReference>
<evidence type="ECO:0000313" key="7">
    <source>
        <dbReference type="Proteomes" id="UP000694925"/>
    </source>
</evidence>
<keyword evidence="2" id="KW-0479">Metal-binding</keyword>
<dbReference type="KEGG" id="ccal:113463798"/>
<proteinExistence type="inferred from homology"/>
<dbReference type="Pfam" id="PF05761">
    <property type="entry name" value="5_nucleotid"/>
    <property type="match status" value="1"/>
</dbReference>
<dbReference type="Gene3D" id="3.40.50.1000">
    <property type="entry name" value="HAD superfamily/HAD-like"/>
    <property type="match status" value="1"/>
</dbReference>
<evidence type="ECO:0000256" key="5">
    <source>
        <dbReference type="ARBA" id="ARBA00022990"/>
    </source>
</evidence>
<comment type="similarity">
    <text evidence="1">Belongs to the 5'(3')-deoxyribonucleotidase family.</text>
</comment>
<evidence type="ECO:0000256" key="1">
    <source>
        <dbReference type="ARBA" id="ARBA00009589"/>
    </source>
</evidence>
<keyword evidence="7" id="KW-1185">Reference proteome</keyword>
<sequence>MIRTWSPLYKSLKSCSIQEVLKYKRNNNLILCRNSWTENLYKFSVDSRFYSTVSITQSTEFSMSSFKLLDYDCIGFDLDNTLLRYNVTNLAHLVYEILADYLIKEKGYDSKYLSLPLEDKDLDFMQKGLLLDSERGNILRINADGIIQRACHGTNLLSIENIKEIYPGQRWEVTDAFCYDMLSTWNGPMSMQLRSLLDYFDVSTALIFARLIDTLDDQHGGPLNSYNVWPDMLEGLVEMYNKDHFKLDKGQFFPALKTSPEKYMYKCTTRTISWLKELRKHRVTFLLTGSNADFVNFTASYALGEDWKSLFDINICFAKKPGFFTENRPFLQVNNFEEGAAIESKDLKRGEIYSQGNWKGLTEFLGYMSEKENPRCLYVGDNLVQDIYAPNSFVQCDTITVSEEQMSEGMVHQKLSHQDEKVLNSTFWGSYFCLKDSTINKDSLWGHVIKKYSIRIIPAIKEQLQQLLRPKKDFESSKNIWRMKRIEQKQQEGLAAVKKILEDRKEAELSKNENETD</sequence>
<keyword evidence="4" id="KW-0460">Magnesium</keyword>
<name>A0AAJ7N9J4_9HYME</name>
<dbReference type="AlphaFoldDB" id="A0AAJ7N9J4"/>
<dbReference type="GO" id="GO:0046872">
    <property type="term" value="F:metal ion binding"/>
    <property type="evidence" value="ECO:0007669"/>
    <property type="project" value="UniProtKB-KW"/>
</dbReference>
<dbReference type="GeneID" id="113463798"/>
<protein>
    <recommendedName>
        <fullName evidence="6">5'-nucleotidase domain-containing protein 1</fullName>
    </recommendedName>
</protein>
<organism evidence="7 8">
    <name type="scientific">Ceratina calcarata</name>
    <dbReference type="NCBI Taxonomy" id="156304"/>
    <lineage>
        <taxon>Eukaryota</taxon>
        <taxon>Metazoa</taxon>
        <taxon>Ecdysozoa</taxon>
        <taxon>Arthropoda</taxon>
        <taxon>Hexapoda</taxon>
        <taxon>Insecta</taxon>
        <taxon>Pterygota</taxon>
        <taxon>Neoptera</taxon>
        <taxon>Endopterygota</taxon>
        <taxon>Hymenoptera</taxon>
        <taxon>Apocrita</taxon>
        <taxon>Aculeata</taxon>
        <taxon>Apoidea</taxon>
        <taxon>Anthophila</taxon>
        <taxon>Apidae</taxon>
        <taxon>Ceratina</taxon>
        <taxon>Zadontomerus</taxon>
    </lineage>
</organism>
<evidence type="ECO:0000256" key="3">
    <source>
        <dbReference type="ARBA" id="ARBA00022801"/>
    </source>
</evidence>
<evidence type="ECO:0000256" key="6">
    <source>
        <dbReference type="ARBA" id="ARBA00069357"/>
    </source>
</evidence>
<evidence type="ECO:0000256" key="2">
    <source>
        <dbReference type="ARBA" id="ARBA00022723"/>
    </source>
</evidence>
<dbReference type="NCBIfam" id="TIGR02244">
    <property type="entry name" value="HAD-IG-Ncltidse"/>
    <property type="match status" value="1"/>
</dbReference>
<keyword evidence="5" id="KW-0007">Acetylation</keyword>
<dbReference type="PANTHER" id="PTHR12103">
    <property type="entry name" value="5'-NUCLEOTIDASE DOMAIN-CONTAINING"/>
    <property type="match status" value="1"/>
</dbReference>
<dbReference type="PANTHER" id="PTHR12103:SF38">
    <property type="entry name" value="5'-NUCLEOTIDASE DOMAIN-CONTAINING PROTEIN 1"/>
    <property type="match status" value="1"/>
</dbReference>
<dbReference type="Proteomes" id="UP000694925">
    <property type="component" value="Unplaced"/>
</dbReference>